<evidence type="ECO:0000313" key="3">
    <source>
        <dbReference type="EMBL" id="GAA4931532.1"/>
    </source>
</evidence>
<gene>
    <name evidence="3" type="ORF">GCM10025791_04620</name>
</gene>
<dbReference type="GO" id="GO:0048038">
    <property type="term" value="F:quinone binding"/>
    <property type="evidence" value="ECO:0007669"/>
    <property type="project" value="TreeGrafter"/>
</dbReference>
<dbReference type="InterPro" id="IPR020904">
    <property type="entry name" value="Sc_DH/Rdtase_CS"/>
</dbReference>
<dbReference type="EMBL" id="BAABLX010000004">
    <property type="protein sequence ID" value="GAA4931532.1"/>
    <property type="molecule type" value="Genomic_DNA"/>
</dbReference>
<keyword evidence="4" id="KW-1185">Reference proteome</keyword>
<name>A0AAV3TX99_9ALTE</name>
<reference evidence="4" key="1">
    <citation type="journal article" date="2019" name="Int. J. Syst. Evol. Microbiol.">
        <title>The Global Catalogue of Microorganisms (GCM) 10K type strain sequencing project: providing services to taxonomists for standard genome sequencing and annotation.</title>
        <authorList>
            <consortium name="The Broad Institute Genomics Platform"/>
            <consortium name="The Broad Institute Genome Sequencing Center for Infectious Disease"/>
            <person name="Wu L."/>
            <person name="Ma J."/>
        </authorList>
    </citation>
    <scope>NUCLEOTIDE SEQUENCE [LARGE SCALE GENOMIC DNA]</scope>
    <source>
        <strain evidence="4">JCM 19134</strain>
    </source>
</reference>
<dbReference type="RefSeq" id="WP_345416440.1">
    <property type="nucleotide sequence ID" value="NZ_AP031496.1"/>
</dbReference>
<dbReference type="PROSITE" id="PS00061">
    <property type="entry name" value="ADH_SHORT"/>
    <property type="match status" value="1"/>
</dbReference>
<evidence type="ECO:0000256" key="2">
    <source>
        <dbReference type="ARBA" id="ARBA00023002"/>
    </source>
</evidence>
<evidence type="ECO:0000313" key="4">
    <source>
        <dbReference type="Proteomes" id="UP001409585"/>
    </source>
</evidence>
<evidence type="ECO:0000256" key="1">
    <source>
        <dbReference type="ARBA" id="ARBA00006484"/>
    </source>
</evidence>
<dbReference type="GO" id="GO:0016616">
    <property type="term" value="F:oxidoreductase activity, acting on the CH-OH group of donors, NAD or NADP as acceptor"/>
    <property type="evidence" value="ECO:0007669"/>
    <property type="project" value="TreeGrafter"/>
</dbReference>
<dbReference type="InterPro" id="IPR036291">
    <property type="entry name" value="NAD(P)-bd_dom_sf"/>
</dbReference>
<dbReference type="GO" id="GO:0006633">
    <property type="term" value="P:fatty acid biosynthetic process"/>
    <property type="evidence" value="ECO:0007669"/>
    <property type="project" value="TreeGrafter"/>
</dbReference>
<dbReference type="PANTHER" id="PTHR42760:SF133">
    <property type="entry name" value="3-OXOACYL-[ACYL-CARRIER-PROTEIN] REDUCTASE"/>
    <property type="match status" value="1"/>
</dbReference>
<dbReference type="AlphaFoldDB" id="A0AAV3TX99"/>
<proteinExistence type="inferred from homology"/>
<dbReference type="Gene3D" id="3.40.50.720">
    <property type="entry name" value="NAD(P)-binding Rossmann-like Domain"/>
    <property type="match status" value="1"/>
</dbReference>
<sequence length="258" mass="27366">MSSSYFNLSGKVALVTGASSGLGIHFANLLAAEGALVILTARREHKLACVVEGIQQAGGVAMAIPMDVTSVDSVTTAFARIRQEHGRLDILINNAGVASNPTKFLDTGEEDWAWVMQTNLDGAWRAAKAAAQLMVDVGEGGTIVNIASIYGLHTGALKVAYNVSKAGVVQMTKSMAVEMCRHNIRVNALCPGWVMTDLNREYFLSEGGKRYVKTIPMKRLGQVDDLTVPLLMLASDKAGSYMTGTCVTVDGGIVESAV</sequence>
<dbReference type="Pfam" id="PF13561">
    <property type="entry name" value="adh_short_C2"/>
    <property type="match status" value="1"/>
</dbReference>
<protein>
    <submittedName>
        <fullName evidence="3">SDR family oxidoreductase</fullName>
    </submittedName>
</protein>
<dbReference type="NCBIfam" id="NF005559">
    <property type="entry name" value="PRK07231.1"/>
    <property type="match status" value="1"/>
</dbReference>
<dbReference type="PANTHER" id="PTHR42760">
    <property type="entry name" value="SHORT-CHAIN DEHYDROGENASES/REDUCTASES FAMILY MEMBER"/>
    <property type="match status" value="1"/>
</dbReference>
<dbReference type="PRINTS" id="PR00081">
    <property type="entry name" value="GDHRDH"/>
</dbReference>
<dbReference type="PRINTS" id="PR00080">
    <property type="entry name" value="SDRFAMILY"/>
</dbReference>
<dbReference type="InterPro" id="IPR002347">
    <property type="entry name" value="SDR_fam"/>
</dbReference>
<comment type="similarity">
    <text evidence="1">Belongs to the short-chain dehydrogenases/reductases (SDR) family.</text>
</comment>
<comment type="caution">
    <text evidence="3">The sequence shown here is derived from an EMBL/GenBank/DDBJ whole genome shotgun (WGS) entry which is preliminary data.</text>
</comment>
<dbReference type="CDD" id="cd05233">
    <property type="entry name" value="SDR_c"/>
    <property type="match status" value="1"/>
</dbReference>
<dbReference type="FunFam" id="3.40.50.720:FF:000084">
    <property type="entry name" value="Short-chain dehydrogenase reductase"/>
    <property type="match status" value="1"/>
</dbReference>
<keyword evidence="2" id="KW-0560">Oxidoreductase</keyword>
<accession>A0AAV3TX99</accession>
<dbReference type="Proteomes" id="UP001409585">
    <property type="component" value="Unassembled WGS sequence"/>
</dbReference>
<organism evidence="3 4">
    <name type="scientific">Halioxenophilus aromaticivorans</name>
    <dbReference type="NCBI Taxonomy" id="1306992"/>
    <lineage>
        <taxon>Bacteria</taxon>
        <taxon>Pseudomonadati</taxon>
        <taxon>Pseudomonadota</taxon>
        <taxon>Gammaproteobacteria</taxon>
        <taxon>Alteromonadales</taxon>
        <taxon>Alteromonadaceae</taxon>
        <taxon>Halioxenophilus</taxon>
    </lineage>
</organism>
<dbReference type="SUPFAM" id="SSF51735">
    <property type="entry name" value="NAD(P)-binding Rossmann-fold domains"/>
    <property type="match status" value="1"/>
</dbReference>